<feature type="chain" id="PRO_5045232251" evidence="1">
    <location>
        <begin position="19"/>
        <end position="180"/>
    </location>
</feature>
<proteinExistence type="predicted"/>
<dbReference type="GeneID" id="108564062"/>
<dbReference type="SMART" id="SM00697">
    <property type="entry name" value="DM8"/>
    <property type="match status" value="1"/>
</dbReference>
<gene>
    <name evidence="3" type="primary">LOC108564062</name>
</gene>
<dbReference type="PANTHER" id="PTHR21112:SF0">
    <property type="entry name" value="CHEMOSENSORY PROTEIN A 29A-RELATED"/>
    <property type="match status" value="1"/>
</dbReference>
<evidence type="ECO:0000313" key="3">
    <source>
        <dbReference type="RefSeq" id="XP_017778460.1"/>
    </source>
</evidence>
<dbReference type="InterPro" id="IPR010512">
    <property type="entry name" value="DUF1091"/>
</dbReference>
<dbReference type="Pfam" id="PF06477">
    <property type="entry name" value="DUF1091"/>
    <property type="match status" value="1"/>
</dbReference>
<dbReference type="RefSeq" id="XP_017778460.1">
    <property type="nucleotide sequence ID" value="XM_017922971.1"/>
</dbReference>
<dbReference type="Proteomes" id="UP000695000">
    <property type="component" value="Unplaced"/>
</dbReference>
<reference evidence="3" key="1">
    <citation type="submission" date="2025-08" db="UniProtKB">
        <authorList>
            <consortium name="RefSeq"/>
        </authorList>
    </citation>
    <scope>IDENTIFICATION</scope>
    <source>
        <tissue evidence="3">Whole Larva</tissue>
    </source>
</reference>
<sequence length="180" mass="21198">MRFTMFCISFLIFPLVFALKHEYSQTGYKFQIHHGIPEDFNPNLVADYTFGYNKYNRSTRAFNLGVRFLKKIDSVTVLMETAKFINNQFREFVPLNLMFNICAAMKSELFGIKTLLKYGNLTTCPFEKGYYVMRNFVVDDSLFLPNIPLGQYKFTLTFSTHEKLLIKYSFVAELKNRKYV</sequence>
<keyword evidence="2" id="KW-1185">Reference proteome</keyword>
<dbReference type="PANTHER" id="PTHR21112">
    <property type="entry name" value="CHEMOSENSORY PROTEIN A 29A-RELATED"/>
    <property type="match status" value="1"/>
</dbReference>
<name>A0ABM1MV60_NICVS</name>
<evidence type="ECO:0000256" key="1">
    <source>
        <dbReference type="SAM" id="SignalP"/>
    </source>
</evidence>
<evidence type="ECO:0000313" key="2">
    <source>
        <dbReference type="Proteomes" id="UP000695000"/>
    </source>
</evidence>
<feature type="signal peptide" evidence="1">
    <location>
        <begin position="1"/>
        <end position="18"/>
    </location>
</feature>
<keyword evidence="1" id="KW-0732">Signal</keyword>
<accession>A0ABM1MV60</accession>
<organism evidence="2 3">
    <name type="scientific">Nicrophorus vespilloides</name>
    <name type="common">Boreal carrion beetle</name>
    <dbReference type="NCBI Taxonomy" id="110193"/>
    <lineage>
        <taxon>Eukaryota</taxon>
        <taxon>Metazoa</taxon>
        <taxon>Ecdysozoa</taxon>
        <taxon>Arthropoda</taxon>
        <taxon>Hexapoda</taxon>
        <taxon>Insecta</taxon>
        <taxon>Pterygota</taxon>
        <taxon>Neoptera</taxon>
        <taxon>Endopterygota</taxon>
        <taxon>Coleoptera</taxon>
        <taxon>Polyphaga</taxon>
        <taxon>Staphyliniformia</taxon>
        <taxon>Silphidae</taxon>
        <taxon>Nicrophorinae</taxon>
        <taxon>Nicrophorus</taxon>
    </lineage>
</organism>
<protein>
    <submittedName>
        <fullName evidence="3">Uncharacterized protein LOC108564062</fullName>
    </submittedName>
</protein>